<name>A0A1H4RSM1_TSUTY</name>
<keyword evidence="1" id="KW-0812">Transmembrane</keyword>
<protein>
    <submittedName>
        <fullName evidence="2">Uncharacterized protein</fullName>
    </submittedName>
</protein>
<dbReference type="Proteomes" id="UP000182241">
    <property type="component" value="Unassembled WGS sequence"/>
</dbReference>
<keyword evidence="1" id="KW-1133">Transmembrane helix</keyword>
<keyword evidence="1" id="KW-0472">Membrane</keyword>
<dbReference type="EMBL" id="FNSA01000003">
    <property type="protein sequence ID" value="SEC34869.1"/>
    <property type="molecule type" value="Genomic_DNA"/>
</dbReference>
<feature type="transmembrane region" description="Helical" evidence="1">
    <location>
        <begin position="12"/>
        <end position="32"/>
    </location>
</feature>
<keyword evidence="3" id="KW-1185">Reference proteome</keyword>
<proteinExistence type="predicted"/>
<feature type="transmembrane region" description="Helical" evidence="1">
    <location>
        <begin position="84"/>
        <end position="103"/>
    </location>
</feature>
<feature type="transmembrane region" description="Helical" evidence="1">
    <location>
        <begin position="47"/>
        <end position="72"/>
    </location>
</feature>
<dbReference type="GeneID" id="300999085"/>
<dbReference type="RefSeq" id="WP_068524938.1">
    <property type="nucleotide sequence ID" value="NZ_CBDRGN010000001.1"/>
</dbReference>
<evidence type="ECO:0000313" key="2">
    <source>
        <dbReference type="EMBL" id="SEC34869.1"/>
    </source>
</evidence>
<dbReference type="AlphaFoldDB" id="A0A1H4RSM1"/>
<evidence type="ECO:0000313" key="3">
    <source>
        <dbReference type="Proteomes" id="UP000182241"/>
    </source>
</evidence>
<dbReference type="OrthoDB" id="8911515at2"/>
<gene>
    <name evidence="2" type="ORF">SAMN04489793_2076</name>
</gene>
<accession>A0A1H4RSM1</accession>
<organism evidence="2 3">
    <name type="scientific">Tsukamurella tyrosinosolvens</name>
    <dbReference type="NCBI Taxonomy" id="57704"/>
    <lineage>
        <taxon>Bacteria</taxon>
        <taxon>Bacillati</taxon>
        <taxon>Actinomycetota</taxon>
        <taxon>Actinomycetes</taxon>
        <taxon>Mycobacteriales</taxon>
        <taxon>Tsukamurellaceae</taxon>
        <taxon>Tsukamurella</taxon>
    </lineage>
</organism>
<sequence length="104" mass="11358">MSDQIREARQPMVTSLGIILGFLLNFLAQWAIRDDGKAPVESATDWVIVVTLFGSAALMLTVLVGVLSNSYAEEDAPRRYRRLLIVYVVAIALAFGGMGIALFI</sequence>
<evidence type="ECO:0000256" key="1">
    <source>
        <dbReference type="SAM" id="Phobius"/>
    </source>
</evidence>
<reference evidence="3" key="1">
    <citation type="submission" date="2016-10" db="EMBL/GenBank/DDBJ databases">
        <authorList>
            <person name="Varghese N."/>
            <person name="Submissions S."/>
        </authorList>
    </citation>
    <scope>NUCLEOTIDE SEQUENCE [LARGE SCALE GENOMIC DNA]</scope>
    <source>
        <strain evidence="3">DSM 44234</strain>
    </source>
</reference>